<comment type="caution">
    <text evidence="1">The sequence shown here is derived from an EMBL/GenBank/DDBJ whole genome shotgun (WGS) entry which is preliminary data.</text>
</comment>
<reference evidence="1" key="1">
    <citation type="submission" date="2023-11" db="EMBL/GenBank/DDBJ databases">
        <authorList>
            <person name="Poullet M."/>
        </authorList>
    </citation>
    <scope>NUCLEOTIDE SEQUENCE</scope>
    <source>
        <strain evidence="1">E1834</strain>
    </source>
</reference>
<organism evidence="1 2">
    <name type="scientific">Meloidogyne enterolobii</name>
    <name type="common">Root-knot nematode worm</name>
    <name type="synonym">Meloidogyne mayaguensis</name>
    <dbReference type="NCBI Taxonomy" id="390850"/>
    <lineage>
        <taxon>Eukaryota</taxon>
        <taxon>Metazoa</taxon>
        <taxon>Ecdysozoa</taxon>
        <taxon>Nematoda</taxon>
        <taxon>Chromadorea</taxon>
        <taxon>Rhabditida</taxon>
        <taxon>Tylenchina</taxon>
        <taxon>Tylenchomorpha</taxon>
        <taxon>Tylenchoidea</taxon>
        <taxon>Meloidogynidae</taxon>
        <taxon>Meloidogyninae</taxon>
        <taxon>Meloidogyne</taxon>
    </lineage>
</organism>
<proteinExistence type="predicted"/>
<accession>A0ACB0Z7R2</accession>
<keyword evidence="2" id="KW-1185">Reference proteome</keyword>
<protein>
    <submittedName>
        <fullName evidence="1">Uncharacterized protein</fullName>
    </submittedName>
</protein>
<dbReference type="Proteomes" id="UP001497535">
    <property type="component" value="Unassembled WGS sequence"/>
</dbReference>
<name>A0ACB0Z7R2_MELEN</name>
<evidence type="ECO:0000313" key="1">
    <source>
        <dbReference type="EMBL" id="CAK5075032.1"/>
    </source>
</evidence>
<evidence type="ECO:0000313" key="2">
    <source>
        <dbReference type="Proteomes" id="UP001497535"/>
    </source>
</evidence>
<gene>
    <name evidence="1" type="ORF">MENTE1834_LOCUS21807</name>
</gene>
<sequence length="476" mass="54292">MQPKLIIYLIILMTIVRSSLSDLPSCSRAKCVHCKVYFILQMCPIACSNCPTTTEEPIRQQNKHFLTALKPVIDNEVNSKAFSQPTITVPYAQQIPTNLNRNKQRTNNLQRPSNLFSQQKQFQGNREQQHGTILRKNPIFQDLQYIQEQPQYTFVQPFQQQQTQNYIGGGGFYGGPIPQQPQYPIPPPPPPTNFQPLEIQKEQQQQFSNPFQQQTYQSVPMQQFSPSITPQQNIQQTFEQNFQGSQVHSIQTPNNQPIQIPQVVQNKPQQTQLPSIFSHQIYNQPMMSIDERPANIMHTVPNVAVPQQNFQKFYNIPQLQPIDGKVGNGWADEKNIIGNSILSGGESEEKCPKQNWEPCVPKELANRRFQNCCSQLGEGCSQLCSYDQNLTNIQLAVLTGRCPINKVADMMLCASGYEDATPCCQEFNVFEAGFEHCRPYCNPTGGLPNDGMLVEKYKCLQKLQQIQKCFYLSQRP</sequence>
<dbReference type="EMBL" id="CAVMJV010000027">
    <property type="protein sequence ID" value="CAK5075032.1"/>
    <property type="molecule type" value="Genomic_DNA"/>
</dbReference>